<dbReference type="PANTHER" id="PTHR24222:SF83">
    <property type="entry name" value="ABC TRANSPORTER B FAMILY MEMBER 19"/>
    <property type="match status" value="1"/>
</dbReference>
<reference evidence="7" key="1">
    <citation type="journal article" date="2014" name="Science">
        <title>Ancient hybridizations among the ancestral genomes of bread wheat.</title>
        <authorList>
            <consortium name="International Wheat Genome Sequencing Consortium,"/>
            <person name="Marcussen T."/>
            <person name="Sandve S.R."/>
            <person name="Heier L."/>
            <person name="Spannagl M."/>
            <person name="Pfeifer M."/>
            <person name="Jakobsen K.S."/>
            <person name="Wulff B.B."/>
            <person name="Steuernagel B."/>
            <person name="Mayer K.F."/>
            <person name="Olsen O.A."/>
        </authorList>
    </citation>
    <scope>NUCLEOTIDE SEQUENCE [LARGE SCALE GENOMIC DNA]</scope>
    <source>
        <strain evidence="7">cv. AL8/78</strain>
    </source>
</reference>
<reference evidence="7" key="2">
    <citation type="journal article" date="2017" name="Nat. Plants">
        <title>The Aegilops tauschii genome reveals multiple impacts of transposons.</title>
        <authorList>
            <person name="Zhao G."/>
            <person name="Zou C."/>
            <person name="Li K."/>
            <person name="Wang K."/>
            <person name="Li T."/>
            <person name="Gao L."/>
            <person name="Zhang X."/>
            <person name="Wang H."/>
            <person name="Yang Z."/>
            <person name="Liu X."/>
            <person name="Jiang W."/>
            <person name="Mao L."/>
            <person name="Kong X."/>
            <person name="Jiao Y."/>
            <person name="Jia J."/>
        </authorList>
    </citation>
    <scope>NUCLEOTIDE SEQUENCE [LARGE SCALE GENOMIC DNA]</scope>
    <source>
        <strain evidence="7">cv. AL8/78</strain>
    </source>
</reference>
<proteinExistence type="predicted"/>
<dbReference type="GO" id="GO:0005886">
    <property type="term" value="C:plasma membrane"/>
    <property type="evidence" value="ECO:0007669"/>
    <property type="project" value="TreeGrafter"/>
</dbReference>
<evidence type="ECO:0000259" key="5">
    <source>
        <dbReference type="PROSITE" id="PS50929"/>
    </source>
</evidence>
<feature type="domain" description="ABC transmembrane type-1" evidence="5">
    <location>
        <begin position="38"/>
        <end position="97"/>
    </location>
</feature>
<evidence type="ECO:0000313" key="7">
    <source>
        <dbReference type="Proteomes" id="UP000015105"/>
    </source>
</evidence>
<dbReference type="InterPro" id="IPR039421">
    <property type="entry name" value="Type_1_exporter"/>
</dbReference>
<evidence type="ECO:0000256" key="4">
    <source>
        <dbReference type="ARBA" id="ARBA00023136"/>
    </source>
</evidence>
<dbReference type="AlphaFoldDB" id="A0A453RY52"/>
<dbReference type="SUPFAM" id="SSF90123">
    <property type="entry name" value="ABC transporter transmembrane region"/>
    <property type="match status" value="1"/>
</dbReference>
<comment type="subcellular location">
    <subcellularLocation>
        <location evidence="1">Membrane</location>
        <topology evidence="1">Multi-pass membrane protein</topology>
    </subcellularLocation>
</comment>
<evidence type="ECO:0000256" key="1">
    <source>
        <dbReference type="ARBA" id="ARBA00004141"/>
    </source>
</evidence>
<reference evidence="6" key="4">
    <citation type="submission" date="2019-03" db="UniProtKB">
        <authorList>
            <consortium name="EnsemblPlants"/>
        </authorList>
    </citation>
    <scope>IDENTIFICATION</scope>
</reference>
<keyword evidence="3" id="KW-1133">Transmembrane helix</keyword>
<reference evidence="6" key="5">
    <citation type="journal article" date="2021" name="G3 (Bethesda)">
        <title>Aegilops tauschii genome assembly Aet v5.0 features greater sequence contiguity and improved annotation.</title>
        <authorList>
            <person name="Wang L."/>
            <person name="Zhu T."/>
            <person name="Rodriguez J.C."/>
            <person name="Deal K.R."/>
            <person name="Dubcovsky J."/>
            <person name="McGuire P.E."/>
            <person name="Lux T."/>
            <person name="Spannagl M."/>
            <person name="Mayer K.F.X."/>
            <person name="Baldrich P."/>
            <person name="Meyers B.C."/>
            <person name="Huo N."/>
            <person name="Gu Y.Q."/>
            <person name="Zhou H."/>
            <person name="Devos K.M."/>
            <person name="Bennetzen J.L."/>
            <person name="Unver T."/>
            <person name="Budak H."/>
            <person name="Gulick P.J."/>
            <person name="Galiba G."/>
            <person name="Kalapos B."/>
            <person name="Nelson D.R."/>
            <person name="Li P."/>
            <person name="You F.M."/>
            <person name="Luo M.C."/>
            <person name="Dvorak J."/>
        </authorList>
    </citation>
    <scope>NUCLEOTIDE SEQUENCE [LARGE SCALE GENOMIC DNA]</scope>
    <source>
        <strain evidence="6">cv. AL8/78</strain>
    </source>
</reference>
<sequence length="116" mass="13275">TWLCSKKNENYRRSNGSNIGWQNIAYISPDKLAAEISCWIYSSERQLARMRLEYLRSVLNQEVGAFDTDLSTANIITGVTNHMNVIQDAIGEKVMHFTIISNNNCMISKVLWRSCI</sequence>
<keyword evidence="2" id="KW-0812">Transmembrane</keyword>
<keyword evidence="4" id="KW-0472">Membrane</keyword>
<dbReference type="Proteomes" id="UP000015105">
    <property type="component" value="Chromosome 7D"/>
</dbReference>
<protein>
    <recommendedName>
        <fullName evidence="5">ABC transmembrane type-1 domain-containing protein</fullName>
    </recommendedName>
</protein>
<evidence type="ECO:0000256" key="2">
    <source>
        <dbReference type="ARBA" id="ARBA00022692"/>
    </source>
</evidence>
<dbReference type="PROSITE" id="PS50929">
    <property type="entry name" value="ABC_TM1F"/>
    <property type="match status" value="1"/>
</dbReference>
<name>A0A453RY52_AEGTS</name>
<dbReference type="GO" id="GO:0140359">
    <property type="term" value="F:ABC-type transporter activity"/>
    <property type="evidence" value="ECO:0007669"/>
    <property type="project" value="InterPro"/>
</dbReference>
<keyword evidence="7" id="KW-1185">Reference proteome</keyword>
<accession>A0A453RY52</accession>
<dbReference type="GO" id="GO:0005524">
    <property type="term" value="F:ATP binding"/>
    <property type="evidence" value="ECO:0007669"/>
    <property type="project" value="InterPro"/>
</dbReference>
<reference evidence="6" key="3">
    <citation type="journal article" date="2017" name="Nature">
        <title>Genome sequence of the progenitor of the wheat D genome Aegilops tauschii.</title>
        <authorList>
            <person name="Luo M.C."/>
            <person name="Gu Y.Q."/>
            <person name="Puiu D."/>
            <person name="Wang H."/>
            <person name="Twardziok S.O."/>
            <person name="Deal K.R."/>
            <person name="Huo N."/>
            <person name="Zhu T."/>
            <person name="Wang L."/>
            <person name="Wang Y."/>
            <person name="McGuire P.E."/>
            <person name="Liu S."/>
            <person name="Long H."/>
            <person name="Ramasamy R.K."/>
            <person name="Rodriguez J.C."/>
            <person name="Van S.L."/>
            <person name="Yuan L."/>
            <person name="Wang Z."/>
            <person name="Xia Z."/>
            <person name="Xiao L."/>
            <person name="Anderson O.D."/>
            <person name="Ouyang S."/>
            <person name="Liang Y."/>
            <person name="Zimin A.V."/>
            <person name="Pertea G."/>
            <person name="Qi P."/>
            <person name="Bennetzen J.L."/>
            <person name="Dai X."/>
            <person name="Dawson M.W."/>
            <person name="Muller H.G."/>
            <person name="Kugler K."/>
            <person name="Rivarola-Duarte L."/>
            <person name="Spannagl M."/>
            <person name="Mayer K.F.X."/>
            <person name="Lu F.H."/>
            <person name="Bevan M.W."/>
            <person name="Leroy P."/>
            <person name="Li P."/>
            <person name="You F.M."/>
            <person name="Sun Q."/>
            <person name="Liu Z."/>
            <person name="Lyons E."/>
            <person name="Wicker T."/>
            <person name="Salzberg S.L."/>
            <person name="Devos K.M."/>
            <person name="Dvorak J."/>
        </authorList>
    </citation>
    <scope>NUCLEOTIDE SEQUENCE [LARGE SCALE GENOMIC DNA]</scope>
    <source>
        <strain evidence="6">cv. AL8/78</strain>
    </source>
</reference>
<dbReference type="PANTHER" id="PTHR24222">
    <property type="entry name" value="ABC TRANSPORTER B FAMILY"/>
    <property type="match status" value="1"/>
</dbReference>
<dbReference type="EnsemblPlants" id="AET7Gv20756400.21">
    <property type="protein sequence ID" value="AET7Gv20756400.21"/>
    <property type="gene ID" value="AET7Gv20756400"/>
</dbReference>
<evidence type="ECO:0000256" key="3">
    <source>
        <dbReference type="ARBA" id="ARBA00022989"/>
    </source>
</evidence>
<dbReference type="Gramene" id="AET7Gv20756400.21">
    <property type="protein sequence ID" value="AET7Gv20756400.21"/>
    <property type="gene ID" value="AET7Gv20756400"/>
</dbReference>
<dbReference type="Gene3D" id="1.20.1560.10">
    <property type="entry name" value="ABC transporter type 1, transmembrane domain"/>
    <property type="match status" value="1"/>
</dbReference>
<dbReference type="Pfam" id="PF00664">
    <property type="entry name" value="ABC_membrane"/>
    <property type="match status" value="1"/>
</dbReference>
<evidence type="ECO:0000313" key="6">
    <source>
        <dbReference type="EnsemblPlants" id="AET7Gv20756400.21"/>
    </source>
</evidence>
<dbReference type="InterPro" id="IPR036640">
    <property type="entry name" value="ABC1_TM_sf"/>
</dbReference>
<dbReference type="InterPro" id="IPR011527">
    <property type="entry name" value="ABC1_TM_dom"/>
</dbReference>
<organism evidence="6 7">
    <name type="scientific">Aegilops tauschii subsp. strangulata</name>
    <name type="common">Goatgrass</name>
    <dbReference type="NCBI Taxonomy" id="200361"/>
    <lineage>
        <taxon>Eukaryota</taxon>
        <taxon>Viridiplantae</taxon>
        <taxon>Streptophyta</taxon>
        <taxon>Embryophyta</taxon>
        <taxon>Tracheophyta</taxon>
        <taxon>Spermatophyta</taxon>
        <taxon>Magnoliopsida</taxon>
        <taxon>Liliopsida</taxon>
        <taxon>Poales</taxon>
        <taxon>Poaceae</taxon>
        <taxon>BOP clade</taxon>
        <taxon>Pooideae</taxon>
        <taxon>Triticodae</taxon>
        <taxon>Triticeae</taxon>
        <taxon>Triticinae</taxon>
        <taxon>Aegilops</taxon>
    </lineage>
</organism>